<dbReference type="OrthoDB" id="9807558at2"/>
<dbReference type="Proteomes" id="UP000198284">
    <property type="component" value="Unassembled WGS sequence"/>
</dbReference>
<evidence type="ECO:0000313" key="7">
    <source>
        <dbReference type="Proteomes" id="UP000198284"/>
    </source>
</evidence>
<dbReference type="GO" id="GO:0003700">
    <property type="term" value="F:DNA-binding transcription factor activity"/>
    <property type="evidence" value="ECO:0007669"/>
    <property type="project" value="TreeGrafter"/>
</dbReference>
<dbReference type="Pfam" id="PF09339">
    <property type="entry name" value="HTH_IclR"/>
    <property type="match status" value="1"/>
</dbReference>
<evidence type="ECO:0000259" key="5">
    <source>
        <dbReference type="PROSITE" id="PS51078"/>
    </source>
</evidence>
<name>A0A239HTG1_9BURK</name>
<dbReference type="Pfam" id="PF01614">
    <property type="entry name" value="IclR_C"/>
    <property type="match status" value="1"/>
</dbReference>
<dbReference type="GO" id="GO:0045892">
    <property type="term" value="P:negative regulation of DNA-templated transcription"/>
    <property type="evidence" value="ECO:0007669"/>
    <property type="project" value="TreeGrafter"/>
</dbReference>
<dbReference type="InterPro" id="IPR005471">
    <property type="entry name" value="Tscrpt_reg_IclR_N"/>
</dbReference>
<organism evidence="6 7">
    <name type="scientific">Noviherbaspirillum humi</name>
    <dbReference type="NCBI Taxonomy" id="1688639"/>
    <lineage>
        <taxon>Bacteria</taxon>
        <taxon>Pseudomonadati</taxon>
        <taxon>Pseudomonadota</taxon>
        <taxon>Betaproteobacteria</taxon>
        <taxon>Burkholderiales</taxon>
        <taxon>Oxalobacteraceae</taxon>
        <taxon>Noviherbaspirillum</taxon>
    </lineage>
</organism>
<evidence type="ECO:0000256" key="1">
    <source>
        <dbReference type="ARBA" id="ARBA00023015"/>
    </source>
</evidence>
<dbReference type="InterPro" id="IPR036390">
    <property type="entry name" value="WH_DNA-bd_sf"/>
</dbReference>
<evidence type="ECO:0000256" key="2">
    <source>
        <dbReference type="ARBA" id="ARBA00023125"/>
    </source>
</evidence>
<feature type="domain" description="HTH iclR-type" evidence="4">
    <location>
        <begin position="17"/>
        <end position="77"/>
    </location>
</feature>
<dbReference type="PROSITE" id="PS51077">
    <property type="entry name" value="HTH_ICLR"/>
    <property type="match status" value="1"/>
</dbReference>
<keyword evidence="3" id="KW-0804">Transcription</keyword>
<dbReference type="PROSITE" id="PS51078">
    <property type="entry name" value="ICLR_ED"/>
    <property type="match status" value="1"/>
</dbReference>
<dbReference type="InterPro" id="IPR029016">
    <property type="entry name" value="GAF-like_dom_sf"/>
</dbReference>
<reference evidence="6 7" key="1">
    <citation type="submission" date="2017-06" db="EMBL/GenBank/DDBJ databases">
        <authorList>
            <person name="Kim H.J."/>
            <person name="Triplett B.A."/>
        </authorList>
    </citation>
    <scope>NUCLEOTIDE SEQUENCE [LARGE SCALE GENOMIC DNA]</scope>
    <source>
        <strain evidence="6 7">U15</strain>
    </source>
</reference>
<dbReference type="InterPro" id="IPR036388">
    <property type="entry name" value="WH-like_DNA-bd_sf"/>
</dbReference>
<sequence length="260" mass="28640">MKDADKLNTDIPKRDLIEGLMKGIDVISAFNGEARRMTVSEMAKTVGLTRTAARRYLLTLVHIGLAATDGKEFWLTPRVLNLGRSYLDSAHVPNAVVPFLQRLTQQLQESTNFSILDGPEVVYLTRVIAPRLVTAGFEPGTRLPAYTSTAGRVLLSTLSDPEIRAYLGGVELIAYTHMTVTDKDQLFRELQEIRHVGYAVTESQYELGMRGISVAVKNRRGALIGAISVSMNVASCSREEAISRCIPALQATANTLMMWL</sequence>
<keyword evidence="2" id="KW-0238">DNA-binding</keyword>
<keyword evidence="7" id="KW-1185">Reference proteome</keyword>
<feature type="domain" description="IclR-ED" evidence="5">
    <location>
        <begin position="78"/>
        <end position="260"/>
    </location>
</feature>
<dbReference type="PANTHER" id="PTHR30136:SF34">
    <property type="entry name" value="TRANSCRIPTIONAL REGULATOR"/>
    <property type="match status" value="1"/>
</dbReference>
<dbReference type="RefSeq" id="WP_089399745.1">
    <property type="nucleotide sequence ID" value="NZ_FZOT01000007.1"/>
</dbReference>
<keyword evidence="1" id="KW-0805">Transcription regulation</keyword>
<dbReference type="InterPro" id="IPR050707">
    <property type="entry name" value="HTH_MetabolicPath_Reg"/>
</dbReference>
<proteinExistence type="predicted"/>
<dbReference type="SUPFAM" id="SSF46785">
    <property type="entry name" value="Winged helix' DNA-binding domain"/>
    <property type="match status" value="1"/>
</dbReference>
<gene>
    <name evidence="6" type="ORF">SAMN06265795_107162</name>
</gene>
<dbReference type="PANTHER" id="PTHR30136">
    <property type="entry name" value="HELIX-TURN-HELIX TRANSCRIPTIONAL REGULATOR, ICLR FAMILY"/>
    <property type="match status" value="1"/>
</dbReference>
<evidence type="ECO:0000256" key="3">
    <source>
        <dbReference type="ARBA" id="ARBA00023163"/>
    </source>
</evidence>
<dbReference type="SMART" id="SM00346">
    <property type="entry name" value="HTH_ICLR"/>
    <property type="match status" value="1"/>
</dbReference>
<evidence type="ECO:0000313" key="6">
    <source>
        <dbReference type="EMBL" id="SNS84626.1"/>
    </source>
</evidence>
<dbReference type="InterPro" id="IPR014757">
    <property type="entry name" value="Tscrpt_reg_IclR_C"/>
</dbReference>
<dbReference type="Gene3D" id="3.30.450.40">
    <property type="match status" value="1"/>
</dbReference>
<dbReference type="GO" id="GO:0003677">
    <property type="term" value="F:DNA binding"/>
    <property type="evidence" value="ECO:0007669"/>
    <property type="project" value="UniProtKB-KW"/>
</dbReference>
<dbReference type="SUPFAM" id="SSF55781">
    <property type="entry name" value="GAF domain-like"/>
    <property type="match status" value="1"/>
</dbReference>
<dbReference type="AlphaFoldDB" id="A0A239HTG1"/>
<accession>A0A239HTG1</accession>
<evidence type="ECO:0000259" key="4">
    <source>
        <dbReference type="PROSITE" id="PS51077"/>
    </source>
</evidence>
<dbReference type="EMBL" id="FZOT01000007">
    <property type="protein sequence ID" value="SNS84626.1"/>
    <property type="molecule type" value="Genomic_DNA"/>
</dbReference>
<protein>
    <submittedName>
        <fullName evidence="6">Transcriptional regulator, IclR family</fullName>
    </submittedName>
</protein>
<dbReference type="Gene3D" id="1.10.10.10">
    <property type="entry name" value="Winged helix-like DNA-binding domain superfamily/Winged helix DNA-binding domain"/>
    <property type="match status" value="1"/>
</dbReference>